<reference evidence="4 5" key="1">
    <citation type="journal article" date="2018" name="Nat. Biotechnol.">
        <title>A standardized bacterial taxonomy based on genome phylogeny substantially revises the tree of life.</title>
        <authorList>
            <person name="Parks D.H."/>
            <person name="Chuvochina M."/>
            <person name="Waite D.W."/>
            <person name="Rinke C."/>
            <person name="Skarshewski A."/>
            <person name="Chaumeil P.A."/>
            <person name="Hugenholtz P."/>
        </authorList>
    </citation>
    <scope>NUCLEOTIDE SEQUENCE [LARGE SCALE GENOMIC DNA]</scope>
    <source>
        <strain evidence="3">UBA11621</strain>
        <strain evidence="2">UBA11978</strain>
    </source>
</reference>
<name>A0A358DTM2_9ALTE</name>
<dbReference type="Proteomes" id="UP000263517">
    <property type="component" value="Unassembled WGS sequence"/>
</dbReference>
<proteinExistence type="predicted"/>
<evidence type="ECO:0000313" key="2">
    <source>
        <dbReference type="EMBL" id="HAW75695.1"/>
    </source>
</evidence>
<feature type="compositionally biased region" description="Polar residues" evidence="1">
    <location>
        <begin position="125"/>
        <end position="141"/>
    </location>
</feature>
<dbReference type="RefSeq" id="WP_272965632.1">
    <property type="nucleotide sequence ID" value="NZ_CALBIY010000058.1"/>
</dbReference>
<dbReference type="EMBL" id="DONK01000002">
    <property type="protein sequence ID" value="HBU49624.1"/>
    <property type="molecule type" value="Genomic_DNA"/>
</dbReference>
<gene>
    <name evidence="2" type="ORF">DCW74_08175</name>
    <name evidence="3" type="ORF">DEB45_00055</name>
</gene>
<evidence type="ECO:0000313" key="5">
    <source>
        <dbReference type="Proteomes" id="UP000264779"/>
    </source>
</evidence>
<evidence type="ECO:0000313" key="4">
    <source>
        <dbReference type="Proteomes" id="UP000263517"/>
    </source>
</evidence>
<evidence type="ECO:0000313" key="3">
    <source>
        <dbReference type="EMBL" id="HBU49624.1"/>
    </source>
</evidence>
<dbReference type="EMBL" id="DNAN01000284">
    <property type="protein sequence ID" value="HAW75695.1"/>
    <property type="molecule type" value="Genomic_DNA"/>
</dbReference>
<dbReference type="AlphaFoldDB" id="A0A358DTM2"/>
<accession>A0A358DTM2</accession>
<protein>
    <submittedName>
        <fullName evidence="3">Uncharacterized protein</fullName>
    </submittedName>
</protein>
<evidence type="ECO:0000256" key="1">
    <source>
        <dbReference type="SAM" id="MobiDB-lite"/>
    </source>
</evidence>
<sequence length="141" mass="14909">MRKDLQQRSNFQRLAVTIDAETSLSVKGYIMISSVNSGAMPPPPPRSEGATLTDDQTDTVNSILSSYDADNLTESDAQEIAEQLKEAGINPSKSLSSVMNEAGFDSKNIAELAGLGKPPPPPPSDQTAQNLPDTATFSVTA</sequence>
<dbReference type="Proteomes" id="UP000264779">
    <property type="component" value="Unassembled WGS sequence"/>
</dbReference>
<comment type="caution">
    <text evidence="3">The sequence shown here is derived from an EMBL/GenBank/DDBJ whole genome shotgun (WGS) entry which is preliminary data.</text>
</comment>
<organism evidence="3 5">
    <name type="scientific">Alteromonas australica</name>
    <dbReference type="NCBI Taxonomy" id="589873"/>
    <lineage>
        <taxon>Bacteria</taxon>
        <taxon>Pseudomonadati</taxon>
        <taxon>Pseudomonadota</taxon>
        <taxon>Gammaproteobacteria</taxon>
        <taxon>Alteromonadales</taxon>
        <taxon>Alteromonadaceae</taxon>
        <taxon>Alteromonas/Salinimonas group</taxon>
        <taxon>Alteromonas</taxon>
    </lineage>
</organism>
<feature type="region of interest" description="Disordered" evidence="1">
    <location>
        <begin position="109"/>
        <end position="141"/>
    </location>
</feature>